<feature type="signal peptide" evidence="2">
    <location>
        <begin position="1"/>
        <end position="24"/>
    </location>
</feature>
<dbReference type="AlphaFoldDB" id="A0A9P8I8B8"/>
<reference evidence="3" key="1">
    <citation type="submission" date="2021-03" db="EMBL/GenBank/DDBJ databases">
        <title>Comparative genomics and phylogenomic investigation of the class Geoglossomycetes provide insights into ecological specialization and systematics.</title>
        <authorList>
            <person name="Melie T."/>
            <person name="Pirro S."/>
            <person name="Miller A.N."/>
            <person name="Quandt A."/>
        </authorList>
    </citation>
    <scope>NUCLEOTIDE SEQUENCE</scope>
    <source>
        <strain evidence="3">GBOQ0MN5Z8</strain>
    </source>
</reference>
<feature type="transmembrane region" description="Helical" evidence="1">
    <location>
        <begin position="157"/>
        <end position="182"/>
    </location>
</feature>
<keyword evidence="1" id="KW-0472">Membrane</keyword>
<feature type="chain" id="PRO_5040181054" description="Transmembrane protein" evidence="2">
    <location>
        <begin position="25"/>
        <end position="222"/>
    </location>
</feature>
<keyword evidence="1" id="KW-0812">Transmembrane</keyword>
<proteinExistence type="predicted"/>
<protein>
    <recommendedName>
        <fullName evidence="5">Transmembrane protein</fullName>
    </recommendedName>
</protein>
<evidence type="ECO:0000256" key="1">
    <source>
        <dbReference type="SAM" id="Phobius"/>
    </source>
</evidence>
<keyword evidence="1" id="KW-1133">Transmembrane helix</keyword>
<dbReference type="Proteomes" id="UP000698800">
    <property type="component" value="Unassembled WGS sequence"/>
</dbReference>
<evidence type="ECO:0000313" key="3">
    <source>
        <dbReference type="EMBL" id="KAH0538539.1"/>
    </source>
</evidence>
<keyword evidence="2" id="KW-0732">Signal</keyword>
<sequence length="222" mass="23557">MSWPSLRIKVVATLVAFLVSPALSLRPRQESRDVFLSSIDPGLAIPSSIASVLATGIPRDVQSAIGNIDGMVSVALQFLTGIPKWYSDLPTDVKLWVQSHGLAFVSDIATLAPLDTSVATTTRGAASPTAREGTRSPTAIVTVTAATIPSERSQPSVGMIIGITVAMFVAVSVAASVIYYICTKKKRQRQAHPESFILQDIAPSPSVPSGVTRRQSWTNDSL</sequence>
<organism evidence="3 4">
    <name type="scientific">Glutinoglossum americanum</name>
    <dbReference type="NCBI Taxonomy" id="1670608"/>
    <lineage>
        <taxon>Eukaryota</taxon>
        <taxon>Fungi</taxon>
        <taxon>Dikarya</taxon>
        <taxon>Ascomycota</taxon>
        <taxon>Pezizomycotina</taxon>
        <taxon>Geoglossomycetes</taxon>
        <taxon>Geoglossales</taxon>
        <taxon>Geoglossaceae</taxon>
        <taxon>Glutinoglossum</taxon>
    </lineage>
</organism>
<dbReference type="EMBL" id="JAGHQL010000105">
    <property type="protein sequence ID" value="KAH0538539.1"/>
    <property type="molecule type" value="Genomic_DNA"/>
</dbReference>
<comment type="caution">
    <text evidence="3">The sequence shown here is derived from an EMBL/GenBank/DDBJ whole genome shotgun (WGS) entry which is preliminary data.</text>
</comment>
<evidence type="ECO:0000313" key="4">
    <source>
        <dbReference type="Proteomes" id="UP000698800"/>
    </source>
</evidence>
<gene>
    <name evidence="3" type="ORF">FGG08_004872</name>
</gene>
<name>A0A9P8I8B8_9PEZI</name>
<evidence type="ECO:0008006" key="5">
    <source>
        <dbReference type="Google" id="ProtNLM"/>
    </source>
</evidence>
<accession>A0A9P8I8B8</accession>
<keyword evidence="4" id="KW-1185">Reference proteome</keyword>
<evidence type="ECO:0000256" key="2">
    <source>
        <dbReference type="SAM" id="SignalP"/>
    </source>
</evidence>